<reference evidence="2 3" key="1">
    <citation type="submission" date="2014-07" db="EMBL/GenBank/DDBJ databases">
        <title>Expanding our view of genomic diversity in Candidatus Accumulibacter clades.</title>
        <authorList>
            <person name="Skennerton C.T."/>
            <person name="Barr J.J."/>
            <person name="Slater F.R."/>
            <person name="Bond P.L."/>
            <person name="Tyson G.W."/>
        </authorList>
    </citation>
    <scope>NUCLEOTIDE SEQUENCE [LARGE SCALE GENOMIC DNA]</scope>
    <source>
        <strain evidence="3">SK-01</strain>
    </source>
</reference>
<accession>A0A084Y4Z9</accession>
<name>A0A084Y4Z9_9PROT</name>
<dbReference type="EMBL" id="JDSS02000007">
    <property type="protein sequence ID" value="KFB69793.1"/>
    <property type="molecule type" value="Genomic_DNA"/>
</dbReference>
<proteinExistence type="predicted"/>
<evidence type="ECO:0000313" key="3">
    <source>
        <dbReference type="Proteomes" id="UP000019812"/>
    </source>
</evidence>
<dbReference type="AlphaFoldDB" id="A0A084Y4Z9"/>
<gene>
    <name evidence="2" type="ORF">CAPSK01_000506</name>
</gene>
<sequence length="104" mass="11173">MSRYTTAVRTQLQPLLAGISSTQGLASVIAEPRQHHLQQTHLTGDQLYRLIDVRAAAEMPEQREGGDLGDSDDGNHQQHCPSSQRSGKESHPASASLALSGTNT</sequence>
<evidence type="ECO:0000313" key="2">
    <source>
        <dbReference type="EMBL" id="KFB69793.1"/>
    </source>
</evidence>
<evidence type="ECO:0000256" key="1">
    <source>
        <dbReference type="SAM" id="MobiDB-lite"/>
    </source>
</evidence>
<comment type="caution">
    <text evidence="2">The sequence shown here is derived from an EMBL/GenBank/DDBJ whole genome shotgun (WGS) entry which is preliminary data.</text>
</comment>
<organism evidence="2 3">
    <name type="scientific">Candidatus Accumulibacter vicinus</name>
    <dbReference type="NCBI Taxonomy" id="2954382"/>
    <lineage>
        <taxon>Bacteria</taxon>
        <taxon>Pseudomonadati</taxon>
        <taxon>Pseudomonadota</taxon>
        <taxon>Betaproteobacteria</taxon>
        <taxon>Candidatus Accumulibacter</taxon>
    </lineage>
</organism>
<feature type="region of interest" description="Disordered" evidence="1">
    <location>
        <begin position="58"/>
        <end position="104"/>
    </location>
</feature>
<dbReference type="Proteomes" id="UP000019812">
    <property type="component" value="Unassembled WGS sequence"/>
</dbReference>
<protein>
    <submittedName>
        <fullName evidence="2">Uncharacterized protein</fullName>
    </submittedName>
</protein>